<reference evidence="1" key="1">
    <citation type="submission" date="2021-01" db="EMBL/GenBank/DDBJ databases">
        <title>Deciphering the adaptive evolutionary patterns associated with biogeogrpahic diversity in the finger millet blast pathogen Magnaporthe oryzae in Eastern Africa.</title>
        <authorList>
            <person name="Onyema G."/>
            <person name="Shittu T.A."/>
            <person name="Dodsworth S."/>
            <person name="Devilliers S."/>
            <person name="Muthumeenakshi S."/>
            <person name="Sreenivasaprasad S."/>
        </authorList>
    </citation>
    <scope>NUCLEOTIDE SEQUENCE</scope>
    <source>
        <strain evidence="1">D15/s37</strain>
    </source>
</reference>
<gene>
    <name evidence="1" type="ORF">MCOR33_005439</name>
</gene>
<name>A0ABQ8NKG7_PYRGI</name>
<organism evidence="1 2">
    <name type="scientific">Pyricularia grisea</name>
    <name type="common">Crabgrass-specific blast fungus</name>
    <name type="synonym">Magnaporthe grisea</name>
    <dbReference type="NCBI Taxonomy" id="148305"/>
    <lineage>
        <taxon>Eukaryota</taxon>
        <taxon>Fungi</taxon>
        <taxon>Dikarya</taxon>
        <taxon>Ascomycota</taxon>
        <taxon>Pezizomycotina</taxon>
        <taxon>Sordariomycetes</taxon>
        <taxon>Sordariomycetidae</taxon>
        <taxon>Magnaporthales</taxon>
        <taxon>Pyriculariaceae</taxon>
        <taxon>Pyricularia</taxon>
    </lineage>
</organism>
<dbReference type="EMBL" id="JABSND010000090">
    <property type="protein sequence ID" value="KAI6298455.1"/>
    <property type="molecule type" value="Genomic_DNA"/>
</dbReference>
<evidence type="ECO:0000313" key="1">
    <source>
        <dbReference type="EMBL" id="KAI6298455.1"/>
    </source>
</evidence>
<sequence length="235" mass="26840">MVIIVQPNDVTEVINSDAVQVIRACSPEEWFFYDGYSLVSNDLVGRNQRPWSLVIKLKTRRRSFLIIHDRDDYFDLPTTAMGLKSHLRNQNRPERVHWSDRWRLSEPVNLNGSRYLKRRDLALIAQSLLLIMWKEVKQQRKRRPGLAPAGEQWNEAGRLQTLKHLHHWARSQLTASSKSGFIKVPGCQETVWGVIRLWAVTAGTGNVSLAGRCPLSGLGRHTGQVTIMLATNGRL</sequence>
<dbReference type="Proteomes" id="UP001059893">
    <property type="component" value="Unassembled WGS sequence"/>
</dbReference>
<proteinExistence type="predicted"/>
<evidence type="ECO:0000313" key="2">
    <source>
        <dbReference type="Proteomes" id="UP001059893"/>
    </source>
</evidence>
<comment type="caution">
    <text evidence="1">The sequence shown here is derived from an EMBL/GenBank/DDBJ whole genome shotgun (WGS) entry which is preliminary data.</text>
</comment>
<keyword evidence="2" id="KW-1185">Reference proteome</keyword>
<protein>
    <submittedName>
        <fullName evidence="1">Uncharacterized protein</fullName>
    </submittedName>
</protein>
<accession>A0ABQ8NKG7</accession>